<organism evidence="2 3">
    <name type="scientific">Tripterygium wilfordii</name>
    <name type="common">Thunder God vine</name>
    <dbReference type="NCBI Taxonomy" id="458696"/>
    <lineage>
        <taxon>Eukaryota</taxon>
        <taxon>Viridiplantae</taxon>
        <taxon>Streptophyta</taxon>
        <taxon>Embryophyta</taxon>
        <taxon>Tracheophyta</taxon>
        <taxon>Spermatophyta</taxon>
        <taxon>Magnoliopsida</taxon>
        <taxon>eudicotyledons</taxon>
        <taxon>Gunneridae</taxon>
        <taxon>Pentapetalae</taxon>
        <taxon>rosids</taxon>
        <taxon>fabids</taxon>
        <taxon>Celastrales</taxon>
        <taxon>Celastraceae</taxon>
        <taxon>Tripterygium</taxon>
    </lineage>
</organism>
<dbReference type="Proteomes" id="UP000593562">
    <property type="component" value="Unassembled WGS sequence"/>
</dbReference>
<feature type="transmembrane region" description="Helical" evidence="1">
    <location>
        <begin position="83"/>
        <end position="101"/>
    </location>
</feature>
<keyword evidence="1" id="KW-0812">Transmembrane</keyword>
<dbReference type="InParanoid" id="A0A7J7C4Z3"/>
<sequence>MFLFETESLIYSVSGCATRLKIDCFEIVIRQVPVQSSVCAGKENNTSRTIIIIVVPIVSVLVLILCIWIYLRQRKRKPKKTDERKLSTIFFLLFFFCVFLSDMNQKNMTF</sequence>
<dbReference type="AlphaFoldDB" id="A0A7J7C4Z3"/>
<accession>A0A7J7C4Z3</accession>
<evidence type="ECO:0000313" key="3">
    <source>
        <dbReference type="Proteomes" id="UP000593562"/>
    </source>
</evidence>
<reference evidence="2 3" key="1">
    <citation type="journal article" date="2020" name="Nat. Commun.">
        <title>Genome of Tripterygium wilfordii and identification of cytochrome P450 involved in triptolide biosynthesis.</title>
        <authorList>
            <person name="Tu L."/>
            <person name="Su P."/>
            <person name="Zhang Z."/>
            <person name="Gao L."/>
            <person name="Wang J."/>
            <person name="Hu T."/>
            <person name="Zhou J."/>
            <person name="Zhang Y."/>
            <person name="Zhao Y."/>
            <person name="Liu Y."/>
            <person name="Song Y."/>
            <person name="Tong Y."/>
            <person name="Lu Y."/>
            <person name="Yang J."/>
            <person name="Xu C."/>
            <person name="Jia M."/>
            <person name="Peters R.J."/>
            <person name="Huang L."/>
            <person name="Gao W."/>
        </authorList>
    </citation>
    <scope>NUCLEOTIDE SEQUENCE [LARGE SCALE GENOMIC DNA]</scope>
    <source>
        <strain evidence="3">cv. XIE 37</strain>
        <tissue evidence="2">Leaf</tissue>
    </source>
</reference>
<dbReference type="GO" id="GO:0016301">
    <property type="term" value="F:kinase activity"/>
    <property type="evidence" value="ECO:0007669"/>
    <property type="project" value="UniProtKB-KW"/>
</dbReference>
<proteinExistence type="predicted"/>
<evidence type="ECO:0000256" key="1">
    <source>
        <dbReference type="SAM" id="Phobius"/>
    </source>
</evidence>
<keyword evidence="3" id="KW-1185">Reference proteome</keyword>
<keyword evidence="1" id="KW-0472">Membrane</keyword>
<keyword evidence="2" id="KW-0808">Transferase</keyword>
<evidence type="ECO:0000313" key="2">
    <source>
        <dbReference type="EMBL" id="KAF5729005.1"/>
    </source>
</evidence>
<comment type="caution">
    <text evidence="2">The sequence shown here is derived from an EMBL/GenBank/DDBJ whole genome shotgun (WGS) entry which is preliminary data.</text>
</comment>
<keyword evidence="1" id="KW-1133">Transmembrane helix</keyword>
<gene>
    <name evidence="2" type="ORF">HS088_TW21G01162</name>
</gene>
<keyword evidence="2" id="KW-0675">Receptor</keyword>
<name>A0A7J7C4Z3_TRIWF</name>
<feature type="transmembrane region" description="Helical" evidence="1">
    <location>
        <begin position="50"/>
        <end position="71"/>
    </location>
</feature>
<keyword evidence="2" id="KW-0418">Kinase</keyword>
<dbReference type="EMBL" id="JAAARO010000021">
    <property type="protein sequence ID" value="KAF5729005.1"/>
    <property type="molecule type" value="Genomic_DNA"/>
</dbReference>
<protein>
    <submittedName>
        <fullName evidence="2">Putative Cysteine-rich RLK (RECEPTOR-like protein kinase) 25</fullName>
    </submittedName>
</protein>